<evidence type="ECO:0000256" key="10">
    <source>
        <dbReference type="PIRSR" id="PIRSR601548-8"/>
    </source>
</evidence>
<evidence type="ECO:0000256" key="2">
    <source>
        <dbReference type="ARBA" id="ARBA00022729"/>
    </source>
</evidence>
<evidence type="ECO:0000256" key="5">
    <source>
        <dbReference type="PIRSR" id="PIRSR601548-10"/>
    </source>
</evidence>
<evidence type="ECO:0000256" key="11">
    <source>
        <dbReference type="PROSITE-ProRule" id="PRU01355"/>
    </source>
</evidence>
<feature type="binding site" evidence="7">
    <location>
        <position position="377"/>
    </location>
    <ligand>
        <name>Zn(2+)</name>
        <dbReference type="ChEBI" id="CHEBI:29105"/>
        <label>1</label>
        <note>catalytic</note>
    </ligand>
</feature>
<dbReference type="PANTHER" id="PTHR10514:SF44">
    <property type="entry name" value="ANGIOTENSIN-CONVERTING ENZYME-RELATED"/>
    <property type="match status" value="1"/>
</dbReference>
<keyword evidence="13" id="KW-0472">Membrane</keyword>
<dbReference type="EC" id="3.4.-.-" evidence="12"/>
<reference evidence="14" key="1">
    <citation type="submission" date="2013-07" db="EMBL/GenBank/DDBJ databases">
        <title>Midgut Transcriptome Profiling of Anoplphora glabripennis, a Lignocellulose Degrading, Wood-Boring Cerambycid.</title>
        <authorList>
            <person name="Scully E.D."/>
            <person name="Hoover K."/>
            <person name="Carlson J.E."/>
            <person name="Tien M."/>
            <person name="Geib S.M."/>
        </authorList>
    </citation>
    <scope>NUCLEOTIDE SEQUENCE</scope>
</reference>
<comment type="similarity">
    <text evidence="1 11 12">Belongs to the peptidase M2 family.</text>
</comment>
<sequence>MEPNVNLWTYLFVLCNCFVWGSFSSEKLMAELQLADMELADACNELSKALRSGVLHGDFNEKIAADKAYGSLLTEETKNLKEYEYIPQEIERNYTFLLKPGDGLLPEEEWNMLVSYHNDNEEIESIVKVPCSNNTEGCLFTKGEYQNILRTSRDVDLLNSTWFSWQHVFGASSVEYSTVLELTKKAASLNEFEDVASYWEYLNDFSGAYAKAREFWEEIKPLYLKLHRFVRTRLNNYYKINETVEIPVFLLGSNFGNDWSYIADIILPHPQLHYDVETFLKYKSLREVYILAENLTHATSLGTLGEKFWNNSRFNMTYCEPHIFSFCADEYSEVYDCDEPSWVTYLDAHETAFRIALRNQDYSSLMRQNLRYSGVDEAIAALGPLFAIESMHYHGIKTVADVTDESVKMTKLLLVALRFLPQLPYYLAADEWRLQELDVPSANVAAYWWKVRNEYQGIKSVSGAERDFLRDEYITSNKPYIRWVIRSVVLLFEII</sequence>
<dbReference type="GO" id="GO:0046872">
    <property type="term" value="F:metal ion binding"/>
    <property type="evidence" value="ECO:0007669"/>
    <property type="project" value="UniProtKB-KW"/>
</dbReference>
<dbReference type="SUPFAM" id="SSF55486">
    <property type="entry name" value="Metalloproteases ('zincins'), catalytic domain"/>
    <property type="match status" value="1"/>
</dbReference>
<dbReference type="AlphaFoldDB" id="V5GKK7"/>
<dbReference type="InterPro" id="IPR001548">
    <property type="entry name" value="Peptidase_M2"/>
</dbReference>
<keyword evidence="7 12" id="KW-0479">Metal-binding</keyword>
<keyword evidence="3 8" id="KW-1015">Disulfide bond</keyword>
<evidence type="ECO:0000256" key="7">
    <source>
        <dbReference type="PIRSR" id="PIRSR601548-3"/>
    </source>
</evidence>
<comment type="cofactor">
    <cofactor evidence="12">
        <name>Zn(2+)</name>
        <dbReference type="ChEBI" id="CHEBI:29105"/>
    </cofactor>
    <text evidence="12">Binds 1 zinc ion per subunit.</text>
</comment>
<evidence type="ECO:0000256" key="13">
    <source>
        <dbReference type="SAM" id="Phobius"/>
    </source>
</evidence>
<dbReference type="PRINTS" id="PR00791">
    <property type="entry name" value="PEPDIPTASEA"/>
</dbReference>
<feature type="glycosylation site" description="N-linked (GlcNAc...) asparagine" evidence="9">
    <location>
        <position position="133"/>
    </location>
</feature>
<dbReference type="PANTHER" id="PTHR10514">
    <property type="entry name" value="ANGIOTENSIN-CONVERTING ENZYME"/>
    <property type="match status" value="1"/>
</dbReference>
<keyword evidence="12" id="KW-0645">Protease</keyword>
<feature type="disulfide bond" evidence="8 11">
    <location>
        <begin position="319"/>
        <end position="337"/>
    </location>
</feature>
<feature type="binding site" evidence="6">
    <location>
        <position position="482"/>
    </location>
    <ligand>
        <name>chloride</name>
        <dbReference type="ChEBI" id="CHEBI:17996"/>
        <label>1</label>
    </ligand>
</feature>
<feature type="glycosylation site" description="N-linked (GlcNAc...) asparagine; partial" evidence="5">
    <location>
        <position position="134"/>
    </location>
</feature>
<evidence type="ECO:0000256" key="3">
    <source>
        <dbReference type="ARBA" id="ARBA00023157"/>
    </source>
</evidence>
<feature type="glycosylation site" description="N-linked (GlcNAc...) asparagine; partial" evidence="5">
    <location>
        <position position="310"/>
    </location>
</feature>
<dbReference type="GO" id="GO:0006508">
    <property type="term" value="P:proteolysis"/>
    <property type="evidence" value="ECO:0007669"/>
    <property type="project" value="UniProtKB-KW"/>
</dbReference>
<protein>
    <recommendedName>
        <fullName evidence="12">Angiotensin-converting enzyme</fullName>
        <ecNumber evidence="12">3.4.-.-</ecNumber>
    </recommendedName>
</protein>
<dbReference type="GO" id="GO:0008241">
    <property type="term" value="F:peptidyl-dipeptidase activity"/>
    <property type="evidence" value="ECO:0007669"/>
    <property type="project" value="InterPro"/>
</dbReference>
<dbReference type="GO" id="GO:0005615">
    <property type="term" value="C:extracellular space"/>
    <property type="evidence" value="ECO:0007669"/>
    <property type="project" value="TreeGrafter"/>
</dbReference>
<evidence type="ECO:0000256" key="9">
    <source>
        <dbReference type="PIRSR" id="PIRSR601548-5"/>
    </source>
</evidence>
<accession>V5GKK7</accession>
<keyword evidence="7 12" id="KW-0862">Zinc</keyword>
<evidence type="ECO:0000256" key="12">
    <source>
        <dbReference type="RuleBase" id="RU361144"/>
    </source>
</evidence>
<evidence type="ECO:0000256" key="4">
    <source>
        <dbReference type="ARBA" id="ARBA00023180"/>
    </source>
</evidence>
<dbReference type="GO" id="GO:0008237">
    <property type="term" value="F:metallopeptidase activity"/>
    <property type="evidence" value="ECO:0007669"/>
    <property type="project" value="UniProtKB-KW"/>
</dbReference>
<feature type="transmembrane region" description="Helical" evidence="13">
    <location>
        <begin position="7"/>
        <end position="23"/>
    </location>
</feature>
<dbReference type="EMBL" id="GALX01003857">
    <property type="protein sequence ID" value="JAB64609.1"/>
    <property type="molecule type" value="Transcribed_RNA"/>
</dbReference>
<dbReference type="PROSITE" id="PS52011">
    <property type="entry name" value="PEPTIDASE_M2"/>
    <property type="match status" value="1"/>
</dbReference>
<proteinExistence type="inferred from homology"/>
<keyword evidence="4 5" id="KW-0325">Glycoprotein</keyword>
<keyword evidence="12" id="KW-0482">Metalloprotease</keyword>
<keyword evidence="13" id="KW-0812">Transmembrane</keyword>
<dbReference type="GO" id="GO:0005886">
    <property type="term" value="C:plasma membrane"/>
    <property type="evidence" value="ECO:0007669"/>
    <property type="project" value="TreeGrafter"/>
</dbReference>
<dbReference type="GO" id="GO:0004180">
    <property type="term" value="F:carboxypeptidase activity"/>
    <property type="evidence" value="ECO:0007669"/>
    <property type="project" value="UniProtKB-KW"/>
</dbReference>
<evidence type="ECO:0000256" key="1">
    <source>
        <dbReference type="ARBA" id="ARBA00008139"/>
    </source>
</evidence>
<evidence type="ECO:0000256" key="8">
    <source>
        <dbReference type="PIRSR" id="PIRSR601548-4"/>
    </source>
</evidence>
<feature type="binding site" evidence="10">
    <location>
        <position position="377"/>
    </location>
    <ligand>
        <name>Zn(2+)</name>
        <dbReference type="ChEBI" id="CHEBI:29105"/>
        <label>2</label>
        <note>catalytic</note>
    </ligand>
</feature>
<evidence type="ECO:0000313" key="14">
    <source>
        <dbReference type="EMBL" id="JAB64609.1"/>
    </source>
</evidence>
<keyword evidence="12" id="KW-0378">Hydrolase</keyword>
<comment type="caution">
    <text evidence="11">Lacks conserved residue(s) required for the propagation of feature annotation.</text>
</comment>
<dbReference type="Pfam" id="PF01401">
    <property type="entry name" value="Peptidase_M2"/>
    <property type="match status" value="1"/>
</dbReference>
<evidence type="ECO:0000256" key="6">
    <source>
        <dbReference type="PIRSR" id="PIRSR601548-2"/>
    </source>
</evidence>
<keyword evidence="2" id="KW-0732">Signal</keyword>
<keyword evidence="13" id="KW-1133">Transmembrane helix</keyword>
<gene>
    <name evidence="14" type="primary">ACE</name>
</gene>
<organism evidence="14">
    <name type="scientific">Anoplophora glabripennis</name>
    <name type="common">Asian longhorn beetle</name>
    <name type="synonym">Anoplophora nobilis</name>
    <dbReference type="NCBI Taxonomy" id="217634"/>
    <lineage>
        <taxon>Eukaryota</taxon>
        <taxon>Metazoa</taxon>
        <taxon>Ecdysozoa</taxon>
        <taxon>Arthropoda</taxon>
        <taxon>Hexapoda</taxon>
        <taxon>Insecta</taxon>
        <taxon>Pterygota</taxon>
        <taxon>Neoptera</taxon>
        <taxon>Endopterygota</taxon>
        <taxon>Coleoptera</taxon>
        <taxon>Polyphaga</taxon>
        <taxon>Cucujiformia</taxon>
        <taxon>Chrysomeloidea</taxon>
        <taxon>Cerambycidae</taxon>
        <taxon>Lamiinae</taxon>
        <taxon>Lamiini</taxon>
        <taxon>Anoplophora</taxon>
    </lineage>
</organism>
<name>V5GKK7_ANOGL</name>
<keyword evidence="12" id="KW-0121">Carboxypeptidase</keyword>